<dbReference type="EMBL" id="CM024800">
    <property type="protein sequence ID" value="KAG8012910.1"/>
    <property type="molecule type" value="Genomic_DNA"/>
</dbReference>
<protein>
    <submittedName>
        <fullName evidence="1">Uncharacterized protein</fullName>
    </submittedName>
</protein>
<reference evidence="1" key="1">
    <citation type="submission" date="2020-04" db="EMBL/GenBank/DDBJ databases">
        <title>A chromosome-scale assembly and high-density genetic map of the yellow drum (Nibea albiflora) genome.</title>
        <authorList>
            <person name="Xu D."/>
            <person name="Zhang W."/>
            <person name="Chen R."/>
            <person name="Tan P."/>
            <person name="Wang L."/>
            <person name="Song H."/>
            <person name="Tian L."/>
            <person name="Zhu Q."/>
            <person name="Wang B."/>
        </authorList>
    </citation>
    <scope>NUCLEOTIDE SEQUENCE</scope>
    <source>
        <strain evidence="1">ZJHYS-2018</strain>
    </source>
</reference>
<evidence type="ECO:0000313" key="2">
    <source>
        <dbReference type="Proteomes" id="UP000805704"/>
    </source>
</evidence>
<accession>A0ACB7FF66</accession>
<name>A0ACB7FF66_NIBAL</name>
<sequence>MFSGRGTRPAQCQAADGHSLRLAGDHNGAFRRLKRQKKCPSGVGRETKALKEE</sequence>
<organism evidence="1 2">
    <name type="scientific">Nibea albiflora</name>
    <name type="common">Yellow drum</name>
    <name type="synonym">Corvina albiflora</name>
    <dbReference type="NCBI Taxonomy" id="240163"/>
    <lineage>
        <taxon>Eukaryota</taxon>
        <taxon>Metazoa</taxon>
        <taxon>Chordata</taxon>
        <taxon>Craniata</taxon>
        <taxon>Vertebrata</taxon>
        <taxon>Euteleostomi</taxon>
        <taxon>Actinopterygii</taxon>
        <taxon>Neopterygii</taxon>
        <taxon>Teleostei</taxon>
        <taxon>Neoteleostei</taxon>
        <taxon>Acanthomorphata</taxon>
        <taxon>Eupercaria</taxon>
        <taxon>Sciaenidae</taxon>
        <taxon>Nibea</taxon>
    </lineage>
</organism>
<comment type="caution">
    <text evidence="1">The sequence shown here is derived from an EMBL/GenBank/DDBJ whole genome shotgun (WGS) entry which is preliminary data.</text>
</comment>
<gene>
    <name evidence="1" type="ORF">GBF38_020866</name>
</gene>
<evidence type="ECO:0000313" key="1">
    <source>
        <dbReference type="EMBL" id="KAG8012910.1"/>
    </source>
</evidence>
<proteinExistence type="predicted"/>
<keyword evidence="2" id="KW-1185">Reference proteome</keyword>
<dbReference type="Proteomes" id="UP000805704">
    <property type="component" value="Chromosome 12"/>
</dbReference>